<keyword evidence="3" id="KW-1185">Reference proteome</keyword>
<dbReference type="AlphaFoldDB" id="A0A2N9X6X7"/>
<organism evidence="2 3">
    <name type="scientific">Snodgrassella alvi</name>
    <dbReference type="NCBI Taxonomy" id="1196083"/>
    <lineage>
        <taxon>Bacteria</taxon>
        <taxon>Pseudomonadati</taxon>
        <taxon>Pseudomonadota</taxon>
        <taxon>Betaproteobacteria</taxon>
        <taxon>Neisseriales</taxon>
        <taxon>Neisseriaceae</taxon>
        <taxon>Snodgrassella</taxon>
    </lineage>
</organism>
<proteinExistence type="predicted"/>
<evidence type="ECO:0000313" key="3">
    <source>
        <dbReference type="Proteomes" id="UP000230202"/>
    </source>
</evidence>
<gene>
    <name evidence="2" type="ORF">BHC54_05490</name>
</gene>
<name>A0A2N9X6X7_9NEIS</name>
<feature type="domain" description="A-factor biosynthesis hotdog" evidence="1">
    <location>
        <begin position="196"/>
        <end position="326"/>
    </location>
</feature>
<dbReference type="EMBL" id="MEIL01000027">
    <property type="protein sequence ID" value="PIT39391.1"/>
    <property type="molecule type" value="Genomic_DNA"/>
</dbReference>
<sequence>MDLWLENSAGTKAYSAQCINKNLVHKRAISEVFITSIKSTKQDQFLVTAQLPRTHMYFNDNLTGYYDAILLQEIFRQAAISITHQFYQIPFSNIFIIDNTQLQIKNHKLLKMINYPADVFIDIKILTFKTKRDTLTGLTLSEQLYINNLPCAHSQTTMHWLNQALWTKLRKKTAIQSVSLGNDYYSENYFPLPAFMVGKNLSKNVVATNLIENHATIQTTLGFDPSYSALCDHEVDHISGMVLIELCKQTALIAIRKCFQLPANLLELISCSLDFNAFCELGSDVDCVIDKAKMVLDTLQENQTITFPIVIKQKDKTMASVDVTFKILSN</sequence>
<evidence type="ECO:0000259" key="1">
    <source>
        <dbReference type="Pfam" id="PF03756"/>
    </source>
</evidence>
<dbReference type="Proteomes" id="UP000230202">
    <property type="component" value="Unassembled WGS sequence"/>
</dbReference>
<reference evidence="2" key="1">
    <citation type="journal article" date="2017" name="MBio">
        <title>Type VI secretion-mediated competition in the bee gut microbiome.</title>
        <authorList>
            <person name="Steele M.I."/>
            <person name="Kwong W.K."/>
            <person name="Powell J.E."/>
            <person name="Whiteley M."/>
            <person name="Moran N.A."/>
        </authorList>
    </citation>
    <scope>NUCLEOTIDE SEQUENCE [LARGE SCALE GENOMIC DNA]</scope>
    <source>
        <strain evidence="2">WkB273</strain>
    </source>
</reference>
<evidence type="ECO:0000313" key="2">
    <source>
        <dbReference type="EMBL" id="PIT39391.1"/>
    </source>
</evidence>
<dbReference type="InterPro" id="IPR005509">
    <property type="entry name" value="AfsA_hotdog_dom"/>
</dbReference>
<dbReference type="Pfam" id="PF03756">
    <property type="entry name" value="AfsA"/>
    <property type="match status" value="2"/>
</dbReference>
<feature type="domain" description="A-factor biosynthesis hotdog" evidence="1">
    <location>
        <begin position="23"/>
        <end position="157"/>
    </location>
</feature>
<comment type="caution">
    <text evidence="2">The sequence shown here is derived from an EMBL/GenBank/DDBJ whole genome shotgun (WGS) entry which is preliminary data.</text>
</comment>
<dbReference type="RefSeq" id="WP_100152075.1">
    <property type="nucleotide sequence ID" value="NZ_MEIL01000027.1"/>
</dbReference>
<accession>A0A2N9X6X7</accession>
<protein>
    <recommendedName>
        <fullName evidence="1">A-factor biosynthesis hotdog domain-containing protein</fullName>
    </recommendedName>
</protein>